<evidence type="ECO:0000256" key="1">
    <source>
        <dbReference type="ARBA" id="ARBA00023242"/>
    </source>
</evidence>
<accession>A0ABQ0GA00</accession>
<dbReference type="SUPFAM" id="SSF57701">
    <property type="entry name" value="Zn2/Cys6 DNA-binding domain"/>
    <property type="match status" value="1"/>
</dbReference>
<feature type="domain" description="Zn(2)-C6 fungal-type" evidence="4">
    <location>
        <begin position="19"/>
        <end position="53"/>
    </location>
</feature>
<feature type="compositionally biased region" description="Low complexity" evidence="2">
    <location>
        <begin position="71"/>
        <end position="84"/>
    </location>
</feature>
<evidence type="ECO:0000256" key="3">
    <source>
        <dbReference type="SAM" id="Phobius"/>
    </source>
</evidence>
<dbReference type="EMBL" id="BAAFSV010000002">
    <property type="protein sequence ID" value="GAB1314577.1"/>
    <property type="molecule type" value="Genomic_DNA"/>
</dbReference>
<feature type="region of interest" description="Disordered" evidence="2">
    <location>
        <begin position="365"/>
        <end position="396"/>
    </location>
</feature>
<feature type="compositionally biased region" description="Pro residues" evidence="2">
    <location>
        <begin position="368"/>
        <end position="377"/>
    </location>
</feature>
<feature type="compositionally biased region" description="Low complexity" evidence="2">
    <location>
        <begin position="378"/>
        <end position="394"/>
    </location>
</feature>
<dbReference type="PROSITE" id="PS50048">
    <property type="entry name" value="ZN2_CY6_FUNGAL_2"/>
    <property type="match status" value="1"/>
</dbReference>
<keyword evidence="3" id="KW-1133">Transmembrane helix</keyword>
<dbReference type="Proteomes" id="UP001628179">
    <property type="component" value="Unassembled WGS sequence"/>
</dbReference>
<keyword evidence="1" id="KW-0539">Nucleus</keyword>
<evidence type="ECO:0000313" key="6">
    <source>
        <dbReference type="Proteomes" id="UP001628179"/>
    </source>
</evidence>
<keyword evidence="6" id="KW-1185">Reference proteome</keyword>
<dbReference type="GeneID" id="98175530"/>
<name>A0ABQ0GA00_9PEZI</name>
<dbReference type="Gene3D" id="4.10.240.10">
    <property type="entry name" value="Zn(2)-C6 fungal-type DNA-binding domain"/>
    <property type="match status" value="1"/>
</dbReference>
<dbReference type="RefSeq" id="XP_070916308.1">
    <property type="nucleotide sequence ID" value="XM_071060207.1"/>
</dbReference>
<comment type="caution">
    <text evidence="5">The sequence shown here is derived from an EMBL/GenBank/DDBJ whole genome shotgun (WGS) entry which is preliminary data.</text>
</comment>
<reference evidence="5 6" key="1">
    <citation type="submission" date="2024-09" db="EMBL/GenBank/DDBJ databases">
        <title>Itraconazole resistance in Madurella fahalii resulting from another homologue of gene encoding cytochrome P450 14-alpha sterol demethylase (CYP51).</title>
        <authorList>
            <person name="Yoshioka I."/>
            <person name="Fahal A.H."/>
            <person name="Kaneko S."/>
            <person name="Yaguchi T."/>
        </authorList>
    </citation>
    <scope>NUCLEOTIDE SEQUENCE [LARGE SCALE GENOMIC DNA]</scope>
    <source>
        <strain evidence="5 6">IFM 68171</strain>
    </source>
</reference>
<dbReference type="SMART" id="SM00066">
    <property type="entry name" value="GAL4"/>
    <property type="match status" value="1"/>
</dbReference>
<keyword evidence="3" id="KW-0472">Membrane</keyword>
<dbReference type="InterPro" id="IPR036864">
    <property type="entry name" value="Zn2-C6_fun-type_DNA-bd_sf"/>
</dbReference>
<organism evidence="5 6">
    <name type="scientific">Madurella fahalii</name>
    <dbReference type="NCBI Taxonomy" id="1157608"/>
    <lineage>
        <taxon>Eukaryota</taxon>
        <taxon>Fungi</taxon>
        <taxon>Dikarya</taxon>
        <taxon>Ascomycota</taxon>
        <taxon>Pezizomycotina</taxon>
        <taxon>Sordariomycetes</taxon>
        <taxon>Sordariomycetidae</taxon>
        <taxon>Sordariales</taxon>
        <taxon>Sordariales incertae sedis</taxon>
        <taxon>Madurella</taxon>
    </lineage>
</organism>
<dbReference type="CDD" id="cd00067">
    <property type="entry name" value="GAL4"/>
    <property type="match status" value="1"/>
</dbReference>
<feature type="compositionally biased region" description="Pro residues" evidence="2">
    <location>
        <begin position="102"/>
        <end position="111"/>
    </location>
</feature>
<keyword evidence="3" id="KW-0812">Transmembrane</keyword>
<feature type="region of interest" description="Disordered" evidence="2">
    <location>
        <begin position="69"/>
        <end position="134"/>
    </location>
</feature>
<feature type="transmembrane region" description="Helical" evidence="3">
    <location>
        <begin position="403"/>
        <end position="426"/>
    </location>
</feature>
<sequence length="525" mass="56371">MTPVTTTNTTAAATPRRQSCDRCHGQKLRCTRPDNARTGACDRCLRKGAQCAYSSSLPKGRPSLYRLSEVSAGAKSSGKSSSASPTPPATTPPAAEKTAGPPVFPITPITPAPRDAKTGAAADGDTDRDGDVDMDLQDGAFVWPGPVDAFADFWGSWWPEDANHHILESMPAMTPGSMFNLDPANETQPLANLEFAAPFLGSPESVIKETSSCAGQGRAYQDGVIIDSNLGEKKICTSSSNTGGRLVFTADKNGVDLSIAHLSRLSTRLSTLLGSSRRFLAEALDPSDKPKNKDPTLQVQLGIEAVFKSINAWLVNGSTNNDMSAALSLEAGPTDGFDLLHHVFSASNHLLEILRHIRVNVVSNTPSPTTPPFPSPPASSLSIETTTTTPTSSTDGNLPSTSVVHHLVLVCMTLLLNMYLAILIALQRSADAMNMSRRERAVVFSEPNDHMDASSRVHLQLVSVVQLCSYFIKRQSQILDMSGRGPARENDRRQAVTVPSDAMTDLMAEVEQRLTRLQESLYMPT</sequence>
<proteinExistence type="predicted"/>
<evidence type="ECO:0000313" key="5">
    <source>
        <dbReference type="EMBL" id="GAB1314577.1"/>
    </source>
</evidence>
<feature type="compositionally biased region" description="Low complexity" evidence="2">
    <location>
        <begin position="92"/>
        <end position="101"/>
    </location>
</feature>
<gene>
    <name evidence="5" type="ORF">MFIFM68171_04787</name>
</gene>
<dbReference type="InterPro" id="IPR001138">
    <property type="entry name" value="Zn2Cys6_DnaBD"/>
</dbReference>
<dbReference type="PROSITE" id="PS00463">
    <property type="entry name" value="ZN2_CY6_FUNGAL_1"/>
    <property type="match status" value="1"/>
</dbReference>
<protein>
    <recommendedName>
        <fullName evidence="4">Zn(2)-C6 fungal-type domain-containing protein</fullName>
    </recommendedName>
</protein>
<evidence type="ECO:0000256" key="2">
    <source>
        <dbReference type="SAM" id="MobiDB-lite"/>
    </source>
</evidence>
<dbReference type="Pfam" id="PF00172">
    <property type="entry name" value="Zn_clus"/>
    <property type="match status" value="1"/>
</dbReference>
<evidence type="ECO:0000259" key="4">
    <source>
        <dbReference type="PROSITE" id="PS50048"/>
    </source>
</evidence>